<reference evidence="1" key="2">
    <citation type="submission" date="2020-06" db="EMBL/GenBank/DDBJ databases">
        <title>Helianthus annuus Genome sequencing and assembly Release 2.</title>
        <authorList>
            <person name="Gouzy J."/>
            <person name="Langlade N."/>
            <person name="Munos S."/>
        </authorList>
    </citation>
    <scope>NUCLEOTIDE SEQUENCE</scope>
    <source>
        <tissue evidence="1">Leaves</tissue>
    </source>
</reference>
<organism evidence="1 2">
    <name type="scientific">Helianthus annuus</name>
    <name type="common">Common sunflower</name>
    <dbReference type="NCBI Taxonomy" id="4232"/>
    <lineage>
        <taxon>Eukaryota</taxon>
        <taxon>Viridiplantae</taxon>
        <taxon>Streptophyta</taxon>
        <taxon>Embryophyta</taxon>
        <taxon>Tracheophyta</taxon>
        <taxon>Spermatophyta</taxon>
        <taxon>Magnoliopsida</taxon>
        <taxon>eudicotyledons</taxon>
        <taxon>Gunneridae</taxon>
        <taxon>Pentapetalae</taxon>
        <taxon>asterids</taxon>
        <taxon>campanulids</taxon>
        <taxon>Asterales</taxon>
        <taxon>Asteraceae</taxon>
        <taxon>Asteroideae</taxon>
        <taxon>Heliantheae alliance</taxon>
        <taxon>Heliantheae</taxon>
        <taxon>Helianthus</taxon>
    </lineage>
</organism>
<reference evidence="1" key="1">
    <citation type="journal article" date="2017" name="Nature">
        <title>The sunflower genome provides insights into oil metabolism, flowering and Asterid evolution.</title>
        <authorList>
            <person name="Badouin H."/>
            <person name="Gouzy J."/>
            <person name="Grassa C.J."/>
            <person name="Murat F."/>
            <person name="Staton S.E."/>
            <person name="Cottret L."/>
            <person name="Lelandais-Briere C."/>
            <person name="Owens G.L."/>
            <person name="Carrere S."/>
            <person name="Mayjonade B."/>
            <person name="Legrand L."/>
            <person name="Gill N."/>
            <person name="Kane N.C."/>
            <person name="Bowers J.E."/>
            <person name="Hubner S."/>
            <person name="Bellec A."/>
            <person name="Berard A."/>
            <person name="Berges H."/>
            <person name="Blanchet N."/>
            <person name="Boniface M.C."/>
            <person name="Brunel D."/>
            <person name="Catrice O."/>
            <person name="Chaidir N."/>
            <person name="Claudel C."/>
            <person name="Donnadieu C."/>
            <person name="Faraut T."/>
            <person name="Fievet G."/>
            <person name="Helmstetter N."/>
            <person name="King M."/>
            <person name="Knapp S.J."/>
            <person name="Lai Z."/>
            <person name="Le Paslier M.C."/>
            <person name="Lippi Y."/>
            <person name="Lorenzon L."/>
            <person name="Mandel J.R."/>
            <person name="Marage G."/>
            <person name="Marchand G."/>
            <person name="Marquand E."/>
            <person name="Bret-Mestries E."/>
            <person name="Morien E."/>
            <person name="Nambeesan S."/>
            <person name="Nguyen T."/>
            <person name="Pegot-Espagnet P."/>
            <person name="Pouilly N."/>
            <person name="Raftis F."/>
            <person name="Sallet E."/>
            <person name="Schiex T."/>
            <person name="Thomas J."/>
            <person name="Vandecasteele C."/>
            <person name="Vares D."/>
            <person name="Vear F."/>
            <person name="Vautrin S."/>
            <person name="Crespi M."/>
            <person name="Mangin B."/>
            <person name="Burke J.M."/>
            <person name="Salse J."/>
            <person name="Munos S."/>
            <person name="Vincourt P."/>
            <person name="Rieseberg L.H."/>
            <person name="Langlade N.B."/>
        </authorList>
    </citation>
    <scope>NUCLEOTIDE SEQUENCE</scope>
    <source>
        <tissue evidence="1">Leaves</tissue>
    </source>
</reference>
<gene>
    <name evidence="1" type="ORF">HanXRQr2_Chr11g0476661</name>
</gene>
<name>A0A9K3HMB4_HELAN</name>
<comment type="caution">
    <text evidence="1">The sequence shown here is derived from an EMBL/GenBank/DDBJ whole genome shotgun (WGS) entry which is preliminary data.</text>
</comment>
<evidence type="ECO:0000313" key="1">
    <source>
        <dbReference type="EMBL" id="KAF5780851.1"/>
    </source>
</evidence>
<dbReference type="EMBL" id="MNCJ02000326">
    <property type="protein sequence ID" value="KAF5780851.1"/>
    <property type="molecule type" value="Genomic_DNA"/>
</dbReference>
<dbReference type="Proteomes" id="UP000215914">
    <property type="component" value="Unassembled WGS sequence"/>
</dbReference>
<proteinExistence type="predicted"/>
<accession>A0A9K3HMB4</accession>
<evidence type="ECO:0000313" key="2">
    <source>
        <dbReference type="Proteomes" id="UP000215914"/>
    </source>
</evidence>
<sequence>MKEYKIREEELMRIYIYSIEFCRCDCVKRERRRKNIIIPAADCFEREKVTLD</sequence>
<dbReference type="Gramene" id="mRNA:HanXRQr2_Chr11g0476661">
    <property type="protein sequence ID" value="CDS:HanXRQr2_Chr11g0476661.1"/>
    <property type="gene ID" value="HanXRQr2_Chr11g0476661"/>
</dbReference>
<dbReference type="AlphaFoldDB" id="A0A9K3HMB4"/>
<keyword evidence="2" id="KW-1185">Reference proteome</keyword>
<protein>
    <submittedName>
        <fullName evidence="1">Uncharacterized protein</fullName>
    </submittedName>
</protein>